<geneLocation type="plasmid" evidence="2">
    <name>prhbstw-00938_2</name>
</geneLocation>
<evidence type="ECO:0000313" key="1">
    <source>
        <dbReference type="EMBL" id="QMR42874.1"/>
    </source>
</evidence>
<reference evidence="2" key="1">
    <citation type="submission" date="2020-06" db="EMBL/GenBank/DDBJ databases">
        <title>REHAB project genomes.</title>
        <authorList>
            <person name="Shaw L.P."/>
        </authorList>
    </citation>
    <scope>NUCLEOTIDE SEQUENCE [LARGE SCALE GENOMIC DNA]</scope>
    <source>
        <strain evidence="2">RHBSTW-00938</strain>
        <plasmid evidence="2">prhbstw-00938_2</plasmid>
    </source>
</reference>
<keyword evidence="1" id="KW-0614">Plasmid</keyword>
<accession>A0AAP9U7T0</accession>
<dbReference type="InterPro" id="IPR012337">
    <property type="entry name" value="RNaseH-like_sf"/>
</dbReference>
<organism evidence="1 2">
    <name type="scientific">Klebsiella aerogenes</name>
    <name type="common">Enterobacter aerogenes</name>
    <dbReference type="NCBI Taxonomy" id="548"/>
    <lineage>
        <taxon>Bacteria</taxon>
        <taxon>Pseudomonadati</taxon>
        <taxon>Pseudomonadota</taxon>
        <taxon>Gammaproteobacteria</taxon>
        <taxon>Enterobacterales</taxon>
        <taxon>Enterobacteriaceae</taxon>
        <taxon>Klebsiella/Raoultella group</taxon>
        <taxon>Klebsiella</taxon>
    </lineage>
</organism>
<dbReference type="Proteomes" id="UP000514462">
    <property type="component" value="Plasmid pRHBSTW-00938_2"/>
</dbReference>
<gene>
    <name evidence="1" type="ORF">HV331_25475</name>
</gene>
<sequence>MLHTDQGWQYQMPCWQAKLITHGLTQNMFRRGNCLDNAVVESLFGTL</sequence>
<dbReference type="AlphaFoldDB" id="A0AAP9U7T0"/>
<evidence type="ECO:0000313" key="2">
    <source>
        <dbReference type="Proteomes" id="UP000514462"/>
    </source>
</evidence>
<proteinExistence type="predicted"/>
<name>A0AAP9U7T0_KLEAE</name>
<dbReference type="SUPFAM" id="SSF53098">
    <property type="entry name" value="Ribonuclease H-like"/>
    <property type="match status" value="1"/>
</dbReference>
<dbReference type="EMBL" id="CP055905">
    <property type="protein sequence ID" value="QMR42874.1"/>
    <property type="molecule type" value="Genomic_DNA"/>
</dbReference>
<protein>
    <submittedName>
        <fullName evidence="1">Transposase family protein</fullName>
    </submittedName>
</protein>